<dbReference type="SMART" id="SM00609">
    <property type="entry name" value="VIT"/>
    <property type="match status" value="1"/>
</dbReference>
<feature type="domain" description="VWFA" evidence="3">
    <location>
        <begin position="316"/>
        <end position="489"/>
    </location>
</feature>
<feature type="compositionally biased region" description="Low complexity" evidence="2">
    <location>
        <begin position="1126"/>
        <end position="1142"/>
    </location>
</feature>
<name>A0AAD9MZD4_9ANNE</name>
<dbReference type="Pfam" id="PF08487">
    <property type="entry name" value="VIT"/>
    <property type="match status" value="1"/>
</dbReference>
<gene>
    <name evidence="5" type="ORF">LSH36_377g03023</name>
</gene>
<feature type="domain" description="VIT" evidence="4">
    <location>
        <begin position="52"/>
        <end position="180"/>
    </location>
</feature>
<dbReference type="GO" id="GO:0005737">
    <property type="term" value="C:cytoplasm"/>
    <property type="evidence" value="ECO:0007669"/>
    <property type="project" value="TreeGrafter"/>
</dbReference>
<dbReference type="PANTHER" id="PTHR46530">
    <property type="entry name" value="PROTEIN MONO-ADP-RIBOSYLTRANSFERASE PARP4"/>
    <property type="match status" value="1"/>
</dbReference>
<protein>
    <submittedName>
        <fullName evidence="5">Uncharacterized protein</fullName>
    </submittedName>
</protein>
<evidence type="ECO:0000256" key="2">
    <source>
        <dbReference type="SAM" id="MobiDB-lite"/>
    </source>
</evidence>
<dbReference type="Pfam" id="PF13768">
    <property type="entry name" value="VWA_3"/>
    <property type="match status" value="1"/>
</dbReference>
<dbReference type="Proteomes" id="UP001208570">
    <property type="component" value="Unassembled WGS sequence"/>
</dbReference>
<keyword evidence="6" id="KW-1185">Reference proteome</keyword>
<evidence type="ECO:0000256" key="1">
    <source>
        <dbReference type="SAM" id="Coils"/>
    </source>
</evidence>
<sequence>MERGEKSWCLHDAAIPITIDHLHIWPKTNYFCKHQSGRYDITDIRDVASPLSKVDVGLCADGNKKIPLKSVHIRARLVDLAAEVVVLQQYYNDNNRSIEAKYVFPLDDNAAVCGFEAFINGKHIIGTVKEKQQAHQEYKEAISKGHGAYLMDEEKADVFTVRVGNLPPKASVLIKITYVAELQMNGELIDFYLPGSVASWDKHVALSEVIQTDLEAVNVTKGDVVTTVQVAMEMPFDIRTIESPTHKIKMKKTATKAVVELPKNATLGEGGFRLQVGLSQIHVPRMWVEKHPELESQACMLTFYPEFEADSIPDPRVIFLIDCSNSMKGEAMIHAQKLVLLALEMLPKMCHFNIIAFGTTYRELYQKADIVTEKSTKEAKNFVKSLTATRGNTNVWSSIEMMAMLPSEGHLHNIYLVSDGHLNNLDSLLKLINDNRMVNRIFTLSVGSVADLYVMKTVAKIGGGSSQHYNPSMKSKWQYMLQDQLLKASQPSLTAVQVEWQQLDDNCKAPVQAPKVLMSLYNGQREVVYGFVQHCTMAALKAEINGAVVSTMVSTHELNITTGKILHRLTARAVIRDWQSGLLAPDKIEHEMIKVSNKSNVIDLSKEYSLVTPFTSFVAIEERIKGETPKDGPSIEELVSKEKVDILEYMVWQITVEEEMPTDKKMEHLLKKATIAESYSVLEASRLYEKLEHLLPELMKAEGDMSELKEKVHQKLYTFYKEVAKDETKAQRFAPELYAIKCELPPRRNRFRCLDELGHFQTEIKHAEKLRKKTLFLQTLECPKFGSGLKSEKQASNKFGSSFLFGARKMEMREHVLKSRGQPMAEGPQLSSPLMTEKDDTLDDMFQEVSVSLHGKPTPFPHKFTYGSPSSAPFVPPKIDRSLGVYGQDSDLKQHIPSGEEVVVQSNFLLANDTYNLSDEVLADKTFYGRDEVLLARSTFERSPRPPQRRGQRGSVASPLIRLVPPQPLGVAASPLVKQPLAASPPLPPVAASSLIKQPPAPRLVKQSLAAPPPPPPSLQIKQPPAPALVKQPLAPPPPRGALAASPLIKQPPAPRLVKQSLAAPPPPPPSLQIKQPPAPALVKQPVAPPPPRGALAASPLIKQPPAPPLVKQSLAAPPPPPPPSLQIKQPPAPALVKQPLAAAPPPPPVALAASPLIKPLLVKGSLAAPPPPPPPPMGSATVSERLELAPCHPHQLELSLLSTNQVQEQQKAKQKKIQEKSDSFEEIDENWIPSCGLFGDEEDGEKSPLEAMPYHEQDKVEEAWYTIEQVEDEDSYSDVEFDCLGDEEYSEMSLKPEATSFHEQDMVNRDGSTIEAVKDEEEDLMTSVLQDLIQLNRILKEKRCLLQQQQQQPIFSIHLDALETNMKECLDAISQIKGKKDKYGHPAPPENIWTSVFYSEMTLSKESGLRSLFGMKQDIFWCPSEDLGRLIGVNFDGFRDILIKAGLRSLGVKAETEVMQYVATIFALLSILRLTSDICHERLSKYIDMNLQMTDILVQQREQSVVIGVRKTGEAILESKLLPDVYDLLSETVHWLMKQDDKYPSVDAMLELSATKVTIILQMFQALLMVKEAEEK</sequence>
<evidence type="ECO:0000313" key="6">
    <source>
        <dbReference type="Proteomes" id="UP001208570"/>
    </source>
</evidence>
<dbReference type="Gene3D" id="3.40.50.410">
    <property type="entry name" value="von Willebrand factor, type A domain"/>
    <property type="match status" value="1"/>
</dbReference>
<reference evidence="5" key="1">
    <citation type="journal article" date="2023" name="Mol. Biol. Evol.">
        <title>Third-Generation Sequencing Reveals the Adaptive Role of the Epigenome in Three Deep-Sea Polychaetes.</title>
        <authorList>
            <person name="Perez M."/>
            <person name="Aroh O."/>
            <person name="Sun Y."/>
            <person name="Lan Y."/>
            <person name="Juniper S.K."/>
            <person name="Young C.R."/>
            <person name="Angers B."/>
            <person name="Qian P.Y."/>
        </authorList>
    </citation>
    <scope>NUCLEOTIDE SEQUENCE</scope>
    <source>
        <strain evidence="5">P08H-3</strain>
    </source>
</reference>
<evidence type="ECO:0000313" key="5">
    <source>
        <dbReference type="EMBL" id="KAK2151060.1"/>
    </source>
</evidence>
<feature type="compositionally biased region" description="Pro residues" evidence="2">
    <location>
        <begin position="1169"/>
        <end position="1178"/>
    </location>
</feature>
<keyword evidence="1" id="KW-0175">Coiled coil</keyword>
<dbReference type="InterPro" id="IPR031273">
    <property type="entry name" value="PARP4"/>
</dbReference>
<organism evidence="5 6">
    <name type="scientific">Paralvinella palmiformis</name>
    <dbReference type="NCBI Taxonomy" id="53620"/>
    <lineage>
        <taxon>Eukaryota</taxon>
        <taxon>Metazoa</taxon>
        <taxon>Spiralia</taxon>
        <taxon>Lophotrochozoa</taxon>
        <taxon>Annelida</taxon>
        <taxon>Polychaeta</taxon>
        <taxon>Sedentaria</taxon>
        <taxon>Canalipalpata</taxon>
        <taxon>Terebellida</taxon>
        <taxon>Terebelliformia</taxon>
        <taxon>Alvinellidae</taxon>
        <taxon>Paralvinella</taxon>
    </lineage>
</organism>
<dbReference type="InterPro" id="IPR036465">
    <property type="entry name" value="vWFA_dom_sf"/>
</dbReference>
<dbReference type="PROSITE" id="PS50234">
    <property type="entry name" value="VWFA"/>
    <property type="match status" value="1"/>
</dbReference>
<dbReference type="GO" id="GO:0003950">
    <property type="term" value="F:NAD+ poly-ADP-ribosyltransferase activity"/>
    <property type="evidence" value="ECO:0007669"/>
    <property type="project" value="InterPro"/>
</dbReference>
<dbReference type="EMBL" id="JAODUP010000377">
    <property type="protein sequence ID" value="KAK2151060.1"/>
    <property type="molecule type" value="Genomic_DNA"/>
</dbReference>
<dbReference type="SMART" id="SM00327">
    <property type="entry name" value="VWA"/>
    <property type="match status" value="1"/>
</dbReference>
<feature type="coiled-coil region" evidence="1">
    <location>
        <begin position="1333"/>
        <end position="1380"/>
    </location>
</feature>
<accession>A0AAD9MZD4</accession>
<evidence type="ECO:0000259" key="3">
    <source>
        <dbReference type="PROSITE" id="PS50234"/>
    </source>
</evidence>
<dbReference type="PANTHER" id="PTHR46530:SF1">
    <property type="entry name" value="PROTEIN MONO-ADP-RIBOSYLTRANSFERASE PARP4"/>
    <property type="match status" value="1"/>
</dbReference>
<evidence type="ECO:0000259" key="4">
    <source>
        <dbReference type="PROSITE" id="PS51468"/>
    </source>
</evidence>
<dbReference type="PROSITE" id="PS51468">
    <property type="entry name" value="VIT"/>
    <property type="match status" value="1"/>
</dbReference>
<dbReference type="InterPro" id="IPR013694">
    <property type="entry name" value="VIT"/>
</dbReference>
<feature type="region of interest" description="Disordered" evidence="2">
    <location>
        <begin position="939"/>
        <end position="960"/>
    </location>
</feature>
<dbReference type="InterPro" id="IPR002035">
    <property type="entry name" value="VWF_A"/>
</dbReference>
<comment type="caution">
    <text evidence="5">The sequence shown here is derived from an EMBL/GenBank/DDBJ whole genome shotgun (WGS) entry which is preliminary data.</text>
</comment>
<proteinExistence type="predicted"/>
<dbReference type="SUPFAM" id="SSF53300">
    <property type="entry name" value="vWA-like"/>
    <property type="match status" value="1"/>
</dbReference>
<feature type="region of interest" description="Disordered" evidence="2">
    <location>
        <begin position="1006"/>
        <end position="1189"/>
    </location>
</feature>